<gene>
    <name evidence="1" type="ORF">FIBSPDRAFT_924124</name>
</gene>
<dbReference type="AlphaFoldDB" id="A0A166XEA2"/>
<evidence type="ECO:0000313" key="1">
    <source>
        <dbReference type="EMBL" id="KZP34696.1"/>
    </source>
</evidence>
<organism evidence="1 2">
    <name type="scientific">Athelia psychrophila</name>
    <dbReference type="NCBI Taxonomy" id="1759441"/>
    <lineage>
        <taxon>Eukaryota</taxon>
        <taxon>Fungi</taxon>
        <taxon>Dikarya</taxon>
        <taxon>Basidiomycota</taxon>
        <taxon>Agaricomycotina</taxon>
        <taxon>Agaricomycetes</taxon>
        <taxon>Agaricomycetidae</taxon>
        <taxon>Atheliales</taxon>
        <taxon>Atheliaceae</taxon>
        <taxon>Athelia</taxon>
    </lineage>
</organism>
<dbReference type="EMBL" id="KV417480">
    <property type="protein sequence ID" value="KZP34696.1"/>
    <property type="molecule type" value="Genomic_DNA"/>
</dbReference>
<proteinExistence type="predicted"/>
<sequence>MDCDGSHRSLPTCTQPFMTMMAIQGTTVWKSSSVEFRIDCEEHSQELANMYAAFYDNDDNPRDWEMGEELQGDILYLNEIRLQPEWRGYGIGLLAIHGLLGLMPSFEMDAVILCPAGLTRDMATRVAGTTLLCSAN</sequence>
<name>A0A166XEA2_9AGAM</name>
<keyword evidence="2" id="KW-1185">Reference proteome</keyword>
<protein>
    <recommendedName>
        <fullName evidence="3">N-acetyltransferase domain-containing protein</fullName>
    </recommendedName>
</protein>
<dbReference type="Proteomes" id="UP000076532">
    <property type="component" value="Unassembled WGS sequence"/>
</dbReference>
<evidence type="ECO:0000313" key="2">
    <source>
        <dbReference type="Proteomes" id="UP000076532"/>
    </source>
</evidence>
<evidence type="ECO:0008006" key="3">
    <source>
        <dbReference type="Google" id="ProtNLM"/>
    </source>
</evidence>
<accession>A0A166XEA2</accession>
<dbReference type="OrthoDB" id="2867539at2759"/>
<reference evidence="1 2" key="1">
    <citation type="journal article" date="2016" name="Mol. Biol. Evol.">
        <title>Comparative Genomics of Early-Diverging Mushroom-Forming Fungi Provides Insights into the Origins of Lignocellulose Decay Capabilities.</title>
        <authorList>
            <person name="Nagy L.G."/>
            <person name="Riley R."/>
            <person name="Tritt A."/>
            <person name="Adam C."/>
            <person name="Daum C."/>
            <person name="Floudas D."/>
            <person name="Sun H."/>
            <person name="Yadav J.S."/>
            <person name="Pangilinan J."/>
            <person name="Larsson K.H."/>
            <person name="Matsuura K."/>
            <person name="Barry K."/>
            <person name="Labutti K."/>
            <person name="Kuo R."/>
            <person name="Ohm R.A."/>
            <person name="Bhattacharya S.S."/>
            <person name="Shirouzu T."/>
            <person name="Yoshinaga Y."/>
            <person name="Martin F.M."/>
            <person name="Grigoriev I.V."/>
            <person name="Hibbett D.S."/>
        </authorList>
    </citation>
    <scope>NUCLEOTIDE SEQUENCE [LARGE SCALE GENOMIC DNA]</scope>
    <source>
        <strain evidence="1 2">CBS 109695</strain>
    </source>
</reference>